<feature type="region of interest" description="Disordered" evidence="14">
    <location>
        <begin position="1"/>
        <end position="39"/>
    </location>
</feature>
<evidence type="ECO:0000256" key="13">
    <source>
        <dbReference type="ARBA" id="ARBA00023766"/>
    </source>
</evidence>
<keyword evidence="3" id="KW-0150">Chloroplast</keyword>
<protein>
    <submittedName>
        <fullName evidence="16">Translocase of chloroplast</fullName>
    </submittedName>
</protein>
<dbReference type="GO" id="GO:0009707">
    <property type="term" value="C:chloroplast outer membrane"/>
    <property type="evidence" value="ECO:0007669"/>
    <property type="project" value="UniProtKB-SubCell"/>
</dbReference>
<dbReference type="InterPro" id="IPR024283">
    <property type="entry name" value="TOC159_MAD"/>
</dbReference>
<evidence type="ECO:0000256" key="1">
    <source>
        <dbReference type="ARBA" id="ARBA00001946"/>
    </source>
</evidence>
<keyword evidence="6" id="KW-0479">Metal-binding</keyword>
<evidence type="ECO:0000313" key="16">
    <source>
        <dbReference type="EMBL" id="GER50275.1"/>
    </source>
</evidence>
<comment type="cofactor">
    <cofactor evidence="1">
        <name>Mg(2+)</name>
        <dbReference type="ChEBI" id="CHEBI:18420"/>
    </cofactor>
</comment>
<reference evidence="17" key="1">
    <citation type="journal article" date="2019" name="Curr. Biol.">
        <title>Genome Sequence of Striga asiatica Provides Insight into the Evolution of Plant Parasitism.</title>
        <authorList>
            <person name="Yoshida S."/>
            <person name="Kim S."/>
            <person name="Wafula E.K."/>
            <person name="Tanskanen J."/>
            <person name="Kim Y.M."/>
            <person name="Honaas L."/>
            <person name="Yang Z."/>
            <person name="Spallek T."/>
            <person name="Conn C.E."/>
            <person name="Ichihashi Y."/>
            <person name="Cheong K."/>
            <person name="Cui S."/>
            <person name="Der J.P."/>
            <person name="Gundlach H."/>
            <person name="Jiao Y."/>
            <person name="Hori C."/>
            <person name="Ishida J.K."/>
            <person name="Kasahara H."/>
            <person name="Kiba T."/>
            <person name="Kim M.S."/>
            <person name="Koo N."/>
            <person name="Laohavisit A."/>
            <person name="Lee Y.H."/>
            <person name="Lumba S."/>
            <person name="McCourt P."/>
            <person name="Mortimer J.C."/>
            <person name="Mutuku J.M."/>
            <person name="Nomura T."/>
            <person name="Sasaki-Sekimoto Y."/>
            <person name="Seto Y."/>
            <person name="Wang Y."/>
            <person name="Wakatake T."/>
            <person name="Sakakibara H."/>
            <person name="Demura T."/>
            <person name="Yamaguchi S."/>
            <person name="Yoneyama K."/>
            <person name="Manabe R.I."/>
            <person name="Nelson D.C."/>
            <person name="Schulman A.H."/>
            <person name="Timko M.P."/>
            <person name="dePamphilis C.W."/>
            <person name="Choi D."/>
            <person name="Shirasu K."/>
        </authorList>
    </citation>
    <scope>NUCLEOTIDE SEQUENCE [LARGE SCALE GENOMIC DNA]</scope>
    <source>
        <strain evidence="17">cv. UVA1</strain>
    </source>
</reference>
<dbReference type="GO" id="GO:0046872">
    <property type="term" value="F:metal ion binding"/>
    <property type="evidence" value="ECO:0007669"/>
    <property type="project" value="UniProtKB-KW"/>
</dbReference>
<evidence type="ECO:0000256" key="14">
    <source>
        <dbReference type="SAM" id="MobiDB-lite"/>
    </source>
</evidence>
<evidence type="ECO:0000256" key="9">
    <source>
        <dbReference type="ARBA" id="ARBA00022842"/>
    </source>
</evidence>
<sequence>MAHPIGLGDHAPLLKPTSRAAQPNSPIPPSPNPVEHDETREKLNSIRVKFMRLVLSLGQTPANPIVAQLLYRLGLIEHLYTGHKPNAFAEQLETSGESPFAFPCTILVLGKSGSGKSSTLNSILNGPVFEVGPAQRKSGPTWEPCTASSSARLDAGGEGTDDVALMRTITDVLGRDIWLDTIFVLTHASSAPPNGRTAGSSYGAFVEQRSSALRRMVRLVSGDINPFANPVALAENHPSCRKNRVGQLWISNLLLLCFVSIILREASELLGIFREKKPLDPRLGLFTNLPSLLSTFLQWRKEVMLPSEQFIDDDCSDSSGDELEEYEKLPPLKPLAKTELEKLSKSEKKAYYDEVDYREKLFMKMQIKEEKMRREIEPETETEPEIVPGPDLPASFDSDNPTYLYRLIHYSSSWAVGPVINTNGWDHNTSFDGMYMDWPIVIGDRIPVTFSSRVFTNKKKTDLQMEIAGTVKHGHGKSTTVCLDVLTGNKRKDCILQSRTLFVNRRFNKLFAGVLDRRMRDRDELTGRFSSSFGINFVDFRGDFAVGLSSHVQIPIGRKSDLIGRFRELFLAGAGRVKENG</sequence>
<dbReference type="GO" id="GO:0016787">
    <property type="term" value="F:hydrolase activity"/>
    <property type="evidence" value="ECO:0007669"/>
    <property type="project" value="UniProtKB-KW"/>
</dbReference>
<dbReference type="EMBL" id="BKCP01009181">
    <property type="protein sequence ID" value="GER50275.1"/>
    <property type="molecule type" value="Genomic_DNA"/>
</dbReference>
<dbReference type="InterPro" id="IPR045058">
    <property type="entry name" value="GIMA/IAN/Toc"/>
</dbReference>
<feature type="domain" description="Translocase of chloroplast 159/132 membrane anchor" evidence="15">
    <location>
        <begin position="387"/>
        <end position="514"/>
    </location>
</feature>
<keyword evidence="7" id="KW-0378">Hydrolase</keyword>
<evidence type="ECO:0000256" key="6">
    <source>
        <dbReference type="ARBA" id="ARBA00022723"/>
    </source>
</evidence>
<dbReference type="Gene3D" id="3.40.50.300">
    <property type="entry name" value="P-loop containing nucleotide triphosphate hydrolases"/>
    <property type="match status" value="2"/>
</dbReference>
<keyword evidence="2" id="KW-0813">Transport</keyword>
<dbReference type="InterPro" id="IPR027417">
    <property type="entry name" value="P-loop_NTPase"/>
</dbReference>
<keyword evidence="10" id="KW-0653">Protein transport</keyword>
<evidence type="ECO:0000256" key="4">
    <source>
        <dbReference type="ARBA" id="ARBA00022640"/>
    </source>
</evidence>
<evidence type="ECO:0000256" key="7">
    <source>
        <dbReference type="ARBA" id="ARBA00022801"/>
    </source>
</evidence>
<keyword evidence="8" id="KW-1002">Plastid outer membrane</keyword>
<keyword evidence="12" id="KW-0472">Membrane</keyword>
<accession>A0A5A7QY05</accession>
<gene>
    <name evidence="16" type="ORF">STAS_27569</name>
</gene>
<comment type="subcellular location">
    <subcellularLocation>
        <location evidence="13">Plastid</location>
        <location evidence="13">Chloroplast outer membrane</location>
        <topology evidence="13">Single-pass membrane protein</topology>
    </subcellularLocation>
</comment>
<dbReference type="PANTHER" id="PTHR10903">
    <property type="entry name" value="GTPASE, IMAP FAMILY MEMBER-RELATED"/>
    <property type="match status" value="1"/>
</dbReference>
<dbReference type="PANTHER" id="PTHR10903:SF135">
    <property type="entry name" value="TRANSLOCASE OF CHLOROPLAST 120, CHLOROPLASTIC-RELATED"/>
    <property type="match status" value="1"/>
</dbReference>
<feature type="region of interest" description="Disordered" evidence="14">
    <location>
        <begin position="372"/>
        <end position="393"/>
    </location>
</feature>
<evidence type="ECO:0000313" key="17">
    <source>
        <dbReference type="Proteomes" id="UP000325081"/>
    </source>
</evidence>
<evidence type="ECO:0000256" key="12">
    <source>
        <dbReference type="ARBA" id="ARBA00023136"/>
    </source>
</evidence>
<dbReference type="SUPFAM" id="SSF52540">
    <property type="entry name" value="P-loop containing nucleoside triphosphate hydrolases"/>
    <property type="match status" value="1"/>
</dbReference>
<dbReference type="Pfam" id="PF11886">
    <property type="entry name" value="TOC159_MAD"/>
    <property type="match status" value="1"/>
</dbReference>
<keyword evidence="9" id="KW-0460">Magnesium</keyword>
<evidence type="ECO:0000256" key="3">
    <source>
        <dbReference type="ARBA" id="ARBA00022528"/>
    </source>
</evidence>
<keyword evidence="17" id="KW-1185">Reference proteome</keyword>
<evidence type="ECO:0000256" key="10">
    <source>
        <dbReference type="ARBA" id="ARBA00022927"/>
    </source>
</evidence>
<keyword evidence="5" id="KW-0812">Transmembrane</keyword>
<evidence type="ECO:0000256" key="2">
    <source>
        <dbReference type="ARBA" id="ARBA00022448"/>
    </source>
</evidence>
<dbReference type="OrthoDB" id="8954335at2759"/>
<comment type="caution">
    <text evidence="16">The sequence shown here is derived from an EMBL/GenBank/DDBJ whole genome shotgun (WGS) entry which is preliminary data.</text>
</comment>
<evidence type="ECO:0000259" key="15">
    <source>
        <dbReference type="Pfam" id="PF11886"/>
    </source>
</evidence>
<evidence type="ECO:0000256" key="8">
    <source>
        <dbReference type="ARBA" id="ARBA00022805"/>
    </source>
</evidence>
<dbReference type="Proteomes" id="UP000325081">
    <property type="component" value="Unassembled WGS sequence"/>
</dbReference>
<proteinExistence type="predicted"/>
<dbReference type="AlphaFoldDB" id="A0A5A7QY05"/>
<organism evidence="16 17">
    <name type="scientific">Striga asiatica</name>
    <name type="common">Asiatic witchweed</name>
    <name type="synonym">Buchnera asiatica</name>
    <dbReference type="NCBI Taxonomy" id="4170"/>
    <lineage>
        <taxon>Eukaryota</taxon>
        <taxon>Viridiplantae</taxon>
        <taxon>Streptophyta</taxon>
        <taxon>Embryophyta</taxon>
        <taxon>Tracheophyta</taxon>
        <taxon>Spermatophyta</taxon>
        <taxon>Magnoliopsida</taxon>
        <taxon>eudicotyledons</taxon>
        <taxon>Gunneridae</taxon>
        <taxon>Pentapetalae</taxon>
        <taxon>asterids</taxon>
        <taxon>lamiids</taxon>
        <taxon>Lamiales</taxon>
        <taxon>Orobanchaceae</taxon>
        <taxon>Buchnereae</taxon>
        <taxon>Striga</taxon>
    </lineage>
</organism>
<dbReference type="GO" id="GO:0015031">
    <property type="term" value="P:protein transport"/>
    <property type="evidence" value="ECO:0007669"/>
    <property type="project" value="UniProtKB-KW"/>
</dbReference>
<keyword evidence="11" id="KW-1133">Transmembrane helix</keyword>
<name>A0A5A7QY05_STRAF</name>
<evidence type="ECO:0000256" key="5">
    <source>
        <dbReference type="ARBA" id="ARBA00022692"/>
    </source>
</evidence>
<evidence type="ECO:0000256" key="11">
    <source>
        <dbReference type="ARBA" id="ARBA00022989"/>
    </source>
</evidence>
<keyword evidence="4" id="KW-0934">Plastid</keyword>